<gene>
    <name evidence="1" type="ORF">GCM10010989_16070</name>
</gene>
<keyword evidence="2" id="KW-1185">Reference proteome</keyword>
<sequence length="317" mass="32361">MSAQPVPTATRRAIIEESDGTAYRTLWRAHTVALSTGGEAHGDFAAHSIAMSPAKVEPGALYFARGEVDAVAALARGAVGVVTTRPVRGPHILVADIDEALARLARAARSRARATIVAHAGMAGTPVGRSIFTALNMASRGLALKANMADGLDAALSGLAADRSHAVFNIDECASIERLRPHIFVGGRELSRAEGMRAGAALQSGGAAVLPADHPDFACWRAAALDAGAQVFGYGRKASADICLLDAVGGFDGGWLVTAEIMGQRMCFSLGQHFGDACASLAVFGAMRAAGASMGCAALVLQSAGSTDRALPGTVAV</sequence>
<accession>A0A917DJV5</accession>
<dbReference type="SUPFAM" id="SSF63418">
    <property type="entry name" value="MurE/MurF N-terminal domain"/>
    <property type="match status" value="1"/>
</dbReference>
<evidence type="ECO:0000313" key="1">
    <source>
        <dbReference type="EMBL" id="GGD42805.1"/>
    </source>
</evidence>
<comment type="caution">
    <text evidence="1">The sequence shown here is derived from an EMBL/GenBank/DDBJ whole genome shotgun (WGS) entry which is preliminary data.</text>
</comment>
<proteinExistence type="predicted"/>
<dbReference type="AlphaFoldDB" id="A0A917DJV5"/>
<dbReference type="RefSeq" id="WP_066766285.1">
    <property type="nucleotide sequence ID" value="NZ_BMIO01000004.1"/>
</dbReference>
<dbReference type="Proteomes" id="UP000598997">
    <property type="component" value="Unassembled WGS sequence"/>
</dbReference>
<dbReference type="EMBL" id="BMIO01000004">
    <property type="protein sequence ID" value="GGD42805.1"/>
    <property type="molecule type" value="Genomic_DNA"/>
</dbReference>
<dbReference type="OrthoDB" id="9801978at2"/>
<evidence type="ECO:0000313" key="2">
    <source>
        <dbReference type="Proteomes" id="UP000598997"/>
    </source>
</evidence>
<protein>
    <submittedName>
        <fullName evidence="1">Uncharacterized protein</fullName>
    </submittedName>
</protein>
<organism evidence="1 2">
    <name type="scientific">Croceicoccus pelagius</name>
    <dbReference type="NCBI Taxonomy" id="1703341"/>
    <lineage>
        <taxon>Bacteria</taxon>
        <taxon>Pseudomonadati</taxon>
        <taxon>Pseudomonadota</taxon>
        <taxon>Alphaproteobacteria</taxon>
        <taxon>Sphingomonadales</taxon>
        <taxon>Erythrobacteraceae</taxon>
        <taxon>Croceicoccus</taxon>
    </lineage>
</organism>
<name>A0A917DJV5_9SPHN</name>
<dbReference type="InterPro" id="IPR035911">
    <property type="entry name" value="MurE/MurF_N"/>
</dbReference>
<reference evidence="1 2" key="1">
    <citation type="journal article" date="2014" name="Int. J. Syst. Evol. Microbiol.">
        <title>Complete genome sequence of Corynebacterium casei LMG S-19264T (=DSM 44701T), isolated from a smear-ripened cheese.</title>
        <authorList>
            <consortium name="US DOE Joint Genome Institute (JGI-PGF)"/>
            <person name="Walter F."/>
            <person name="Albersmeier A."/>
            <person name="Kalinowski J."/>
            <person name="Ruckert C."/>
        </authorList>
    </citation>
    <scope>NUCLEOTIDE SEQUENCE [LARGE SCALE GENOMIC DNA]</scope>
    <source>
        <strain evidence="1 2">CGMCC 1.15358</strain>
    </source>
</reference>